<evidence type="ECO:0000313" key="3">
    <source>
        <dbReference type="RefSeq" id="XP_013391250.1"/>
    </source>
</evidence>
<dbReference type="InParanoid" id="A0A1S3HZ01"/>
<organism evidence="2 3">
    <name type="scientific">Lingula anatina</name>
    <name type="common">Brachiopod</name>
    <name type="synonym">Lingula unguis</name>
    <dbReference type="NCBI Taxonomy" id="7574"/>
    <lineage>
        <taxon>Eukaryota</taxon>
        <taxon>Metazoa</taxon>
        <taxon>Spiralia</taxon>
        <taxon>Lophotrochozoa</taxon>
        <taxon>Brachiopoda</taxon>
        <taxon>Linguliformea</taxon>
        <taxon>Lingulata</taxon>
        <taxon>Lingulida</taxon>
        <taxon>Linguloidea</taxon>
        <taxon>Lingulidae</taxon>
        <taxon>Lingula</taxon>
    </lineage>
</organism>
<dbReference type="RefSeq" id="XP_013391250.1">
    <property type="nucleotide sequence ID" value="XM_013535796.1"/>
</dbReference>
<dbReference type="Proteomes" id="UP000085678">
    <property type="component" value="Unplaced"/>
</dbReference>
<protein>
    <submittedName>
        <fullName evidence="3">PiggyBac transposable element-derived protein 4-like</fullName>
    </submittedName>
</protein>
<evidence type="ECO:0000313" key="2">
    <source>
        <dbReference type="Proteomes" id="UP000085678"/>
    </source>
</evidence>
<dbReference type="STRING" id="7574.A0A1S3HZ01"/>
<proteinExistence type="predicted"/>
<accession>A0A1S3HZ01</accession>
<feature type="domain" description="PiggyBac transposable element-derived protein" evidence="1">
    <location>
        <begin position="116"/>
        <end position="488"/>
    </location>
</feature>
<keyword evidence="2" id="KW-1185">Reference proteome</keyword>
<dbReference type="GeneID" id="106159498"/>
<dbReference type="OrthoDB" id="9985837at2759"/>
<dbReference type="PANTHER" id="PTHR46599">
    <property type="entry name" value="PIGGYBAC TRANSPOSABLE ELEMENT-DERIVED PROTEIN 4"/>
    <property type="match status" value="1"/>
</dbReference>
<sequence length="590" mass="67476">MAALRHRRGLRVDSVLEMIQNSDFEDDFSSESDLESGDDVPLARINQRRADSDEELDLTQDLGEQIIEDEIDHENIEWNNDINSRDSSNIRFRGKPGLSENAIEELGGKENLPVSTPGQLFGLLFTHALLVMICQQTNLYAQQEREASPGQHKCQWTEVTPSELKSWLGIIFTMGLVIKANLRDYWTSNWLTSTSGFRKVMSRNRFLSILRYIHFVDNSSAVTDRNNPAYDKLYKVRPVLDRIVQKIRTVYAPKRELSLDESMVACKSRCSFKQFMRDKPIRWGLKLFMISESVTGYVCNLKVYTGKEKEGSDNGATHDVVLSVTSPFLNKGHHLYMDNYYTSVPAFQELLRRSTPACGTVRANRKGLPNTVNAKFPVVKELKRGDSIHMYKGSLTAVTWKDKKTVTLLTSLPVEETSDIVQRSAKVSGKWEKINVTRPKTVTLYNTYMGGADLSDQRINAHKRMMKGVVWYLKLFWFLLDTARVNSYILYKKTSGKSMKLKDFTCHLAEELIGQNVKEVTSGRPLATLPTCVRSNRDLNHAPAMSEDRKRSACAVHLQRVDTIYICTVCKVRMCPAPCFYRYHYMVDYT</sequence>
<dbReference type="InterPro" id="IPR029526">
    <property type="entry name" value="PGBD"/>
</dbReference>
<gene>
    <name evidence="3" type="primary">LOC106159498</name>
</gene>
<dbReference type="FunCoup" id="A0A1S3HZ01">
    <property type="interactions" value="62"/>
</dbReference>
<reference evidence="3" key="1">
    <citation type="submission" date="2025-08" db="UniProtKB">
        <authorList>
            <consortium name="RefSeq"/>
        </authorList>
    </citation>
    <scope>IDENTIFICATION</scope>
    <source>
        <tissue evidence="3">Gonads</tissue>
    </source>
</reference>
<name>A0A1S3HZ01_LINAN</name>
<dbReference type="AlphaFoldDB" id="A0A1S3HZ01"/>
<dbReference type="PANTHER" id="PTHR46599:SF3">
    <property type="entry name" value="PIGGYBAC TRANSPOSABLE ELEMENT-DERIVED PROTEIN 4"/>
    <property type="match status" value="1"/>
</dbReference>
<evidence type="ECO:0000259" key="1">
    <source>
        <dbReference type="Pfam" id="PF13843"/>
    </source>
</evidence>
<dbReference type="Pfam" id="PF13843">
    <property type="entry name" value="DDE_Tnp_1_7"/>
    <property type="match status" value="1"/>
</dbReference>
<dbReference type="KEGG" id="lak:106159498"/>